<sequence length="46" mass="5184">MNKFKIVLRLKSNFSLMTLARSATTRHLFRSTSTQHMRQSDTAGGG</sequence>
<protein>
    <submittedName>
        <fullName evidence="1">Uncharacterized protein</fullName>
    </submittedName>
</protein>
<dbReference type="EMBL" id="GBXM01009309">
    <property type="protein sequence ID" value="JAH99268.1"/>
    <property type="molecule type" value="Transcribed_RNA"/>
</dbReference>
<accession>A0A0E9XC71</accession>
<name>A0A0E9XC71_ANGAN</name>
<dbReference type="AlphaFoldDB" id="A0A0E9XC71"/>
<reference evidence="1" key="1">
    <citation type="submission" date="2014-11" db="EMBL/GenBank/DDBJ databases">
        <authorList>
            <person name="Amaro Gonzalez C."/>
        </authorList>
    </citation>
    <scope>NUCLEOTIDE SEQUENCE</scope>
</reference>
<reference evidence="1" key="2">
    <citation type="journal article" date="2015" name="Fish Shellfish Immunol.">
        <title>Early steps in the European eel (Anguilla anguilla)-Vibrio vulnificus interaction in the gills: Role of the RtxA13 toxin.</title>
        <authorList>
            <person name="Callol A."/>
            <person name="Pajuelo D."/>
            <person name="Ebbesson L."/>
            <person name="Teles M."/>
            <person name="MacKenzie S."/>
            <person name="Amaro C."/>
        </authorList>
    </citation>
    <scope>NUCLEOTIDE SEQUENCE</scope>
</reference>
<evidence type="ECO:0000313" key="1">
    <source>
        <dbReference type="EMBL" id="JAH99268.1"/>
    </source>
</evidence>
<proteinExistence type="predicted"/>
<organism evidence="1">
    <name type="scientific">Anguilla anguilla</name>
    <name type="common">European freshwater eel</name>
    <name type="synonym">Muraena anguilla</name>
    <dbReference type="NCBI Taxonomy" id="7936"/>
    <lineage>
        <taxon>Eukaryota</taxon>
        <taxon>Metazoa</taxon>
        <taxon>Chordata</taxon>
        <taxon>Craniata</taxon>
        <taxon>Vertebrata</taxon>
        <taxon>Euteleostomi</taxon>
        <taxon>Actinopterygii</taxon>
        <taxon>Neopterygii</taxon>
        <taxon>Teleostei</taxon>
        <taxon>Anguilliformes</taxon>
        <taxon>Anguillidae</taxon>
        <taxon>Anguilla</taxon>
    </lineage>
</organism>